<dbReference type="CDD" id="cd02440">
    <property type="entry name" value="AdoMet_MTases"/>
    <property type="match status" value="1"/>
</dbReference>
<dbReference type="EMBL" id="MHIW01000014">
    <property type="protein sequence ID" value="OGY58887.1"/>
    <property type="molecule type" value="Genomic_DNA"/>
</dbReference>
<feature type="domain" description="Methyltransferase" evidence="1">
    <location>
        <begin position="43"/>
        <end position="142"/>
    </location>
</feature>
<evidence type="ECO:0000313" key="2">
    <source>
        <dbReference type="EMBL" id="OGY58887.1"/>
    </source>
</evidence>
<sequence length="183" mass="20646">MNKVGFLMESIKHFGMVGTVIPSSQMSAIKMTRPVDFNRAKIIVELGGGTGVITKEILKRMDKTAKLFVFETNPNFAKALSNLKDERLTVLEESAINAVERLGSLGVKQVDYVISTLPLAIMDEETNEKILEAVSKILKPSGRYVQIQYSLISKNRIKRKFPKLKVDFTLLNFPPAFFYICER</sequence>
<dbReference type="InterPro" id="IPR041698">
    <property type="entry name" value="Methyltransf_25"/>
</dbReference>
<dbReference type="InterPro" id="IPR029063">
    <property type="entry name" value="SAM-dependent_MTases_sf"/>
</dbReference>
<dbReference type="AlphaFoldDB" id="A0A1G1Z5C7"/>
<organism evidence="2 3">
    <name type="scientific">Candidatus Colwellbacteria bacterium RIFCSPHIGHO2_12_FULL_43_12</name>
    <dbReference type="NCBI Taxonomy" id="1797688"/>
    <lineage>
        <taxon>Bacteria</taxon>
        <taxon>Candidatus Colwelliibacteriota</taxon>
    </lineage>
</organism>
<dbReference type="Pfam" id="PF13649">
    <property type="entry name" value="Methyltransf_25"/>
    <property type="match status" value="1"/>
</dbReference>
<evidence type="ECO:0000313" key="3">
    <source>
        <dbReference type="Proteomes" id="UP000178259"/>
    </source>
</evidence>
<proteinExistence type="predicted"/>
<comment type="caution">
    <text evidence="2">The sequence shown here is derived from an EMBL/GenBank/DDBJ whole genome shotgun (WGS) entry which is preliminary data.</text>
</comment>
<dbReference type="SUPFAM" id="SSF53335">
    <property type="entry name" value="S-adenosyl-L-methionine-dependent methyltransferases"/>
    <property type="match status" value="1"/>
</dbReference>
<reference evidence="2 3" key="1">
    <citation type="journal article" date="2016" name="Nat. Commun.">
        <title>Thousands of microbial genomes shed light on interconnected biogeochemical processes in an aquifer system.</title>
        <authorList>
            <person name="Anantharaman K."/>
            <person name="Brown C.T."/>
            <person name="Hug L.A."/>
            <person name="Sharon I."/>
            <person name="Castelle C.J."/>
            <person name="Probst A.J."/>
            <person name="Thomas B.C."/>
            <person name="Singh A."/>
            <person name="Wilkins M.J."/>
            <person name="Karaoz U."/>
            <person name="Brodie E.L."/>
            <person name="Williams K.H."/>
            <person name="Hubbard S.S."/>
            <person name="Banfield J.F."/>
        </authorList>
    </citation>
    <scope>NUCLEOTIDE SEQUENCE [LARGE SCALE GENOMIC DNA]</scope>
</reference>
<dbReference type="Gene3D" id="3.40.50.150">
    <property type="entry name" value="Vaccinia Virus protein VP39"/>
    <property type="match status" value="1"/>
</dbReference>
<evidence type="ECO:0000259" key="1">
    <source>
        <dbReference type="Pfam" id="PF13649"/>
    </source>
</evidence>
<name>A0A1G1Z5C7_9BACT</name>
<gene>
    <name evidence="2" type="ORF">A3E61_01735</name>
</gene>
<protein>
    <recommendedName>
        <fullName evidence="1">Methyltransferase domain-containing protein</fullName>
    </recommendedName>
</protein>
<accession>A0A1G1Z5C7</accession>
<dbReference type="Proteomes" id="UP000178259">
    <property type="component" value="Unassembled WGS sequence"/>
</dbReference>